<reference evidence="1 2" key="1">
    <citation type="submission" date="2021-07" db="EMBL/GenBank/DDBJ databases">
        <title>A novel Jannaschia species isolated from marine dinoflagellate Ceratoperidinium margalefii.</title>
        <authorList>
            <person name="Jiang Y."/>
            <person name="Li Z."/>
        </authorList>
    </citation>
    <scope>NUCLEOTIDE SEQUENCE [LARGE SCALE GENOMIC DNA]</scope>
    <source>
        <strain evidence="1 2">J12C1-MA-4</strain>
    </source>
</reference>
<sequence>MTLFKLVTNYLSEDRGAITVDWTVISSAAVGLAIATTAIMTDALDDLAMRMDAELRSRQLSDEWIRFFANHFEPILETGAYSEADVEAAYDIANGLMNHTLINELAAGIEALEEGTITSDEIVELVALASVAYQRNVVDEGMLNYYFGFDGSDPYYMTAGDAPANTN</sequence>
<evidence type="ECO:0000313" key="1">
    <source>
        <dbReference type="EMBL" id="QXT38659.1"/>
    </source>
</evidence>
<gene>
    <name evidence="1" type="ORF">KYE46_12020</name>
</gene>
<keyword evidence="2" id="KW-1185">Reference proteome</keyword>
<dbReference type="EMBL" id="CP079194">
    <property type="protein sequence ID" value="QXT38659.1"/>
    <property type="molecule type" value="Genomic_DNA"/>
</dbReference>
<organism evidence="1 2">
    <name type="scientific">Gymnodinialimonas ceratoperidinii</name>
    <dbReference type="NCBI Taxonomy" id="2856823"/>
    <lineage>
        <taxon>Bacteria</taxon>
        <taxon>Pseudomonadati</taxon>
        <taxon>Pseudomonadota</taxon>
        <taxon>Alphaproteobacteria</taxon>
        <taxon>Rhodobacterales</taxon>
        <taxon>Paracoccaceae</taxon>
        <taxon>Gymnodinialimonas</taxon>
    </lineage>
</organism>
<dbReference type="RefSeq" id="WP_219000855.1">
    <property type="nucleotide sequence ID" value="NZ_CP079194.1"/>
</dbReference>
<dbReference type="KEGG" id="gce:KYE46_12020"/>
<protein>
    <submittedName>
        <fullName evidence="1">Uncharacterized protein</fullName>
    </submittedName>
</protein>
<accession>A0A8F6TV09</accession>
<evidence type="ECO:0000313" key="2">
    <source>
        <dbReference type="Proteomes" id="UP000825009"/>
    </source>
</evidence>
<proteinExistence type="predicted"/>
<name>A0A8F6TV09_9RHOB</name>
<dbReference type="Proteomes" id="UP000825009">
    <property type="component" value="Chromosome"/>
</dbReference>
<dbReference type="AlphaFoldDB" id="A0A8F6TV09"/>